<accession>A0A1F5N8B3</accession>
<sequence length="112" mass="11709">MSSKEDTVNRRQFVKIGVAAGVTVATASCGSSVTGPIAASTVPLLTRLKQLGHTSAKTVQYKNTNAYMIEIGGTVNKTFKVGNVLLGEGPVVSPTLDMARFEVPIDAEVIVS</sequence>
<protein>
    <submittedName>
        <fullName evidence="1">Uncharacterized protein</fullName>
    </submittedName>
</protein>
<evidence type="ECO:0000313" key="2">
    <source>
        <dbReference type="Proteomes" id="UP000177610"/>
    </source>
</evidence>
<gene>
    <name evidence="1" type="ORF">A2717_04085</name>
</gene>
<name>A0A1F5N8B3_9BACT</name>
<dbReference type="PROSITE" id="PS51257">
    <property type="entry name" value="PROKAR_LIPOPROTEIN"/>
    <property type="match status" value="1"/>
</dbReference>
<proteinExistence type="predicted"/>
<dbReference type="Proteomes" id="UP000177610">
    <property type="component" value="Unassembled WGS sequence"/>
</dbReference>
<dbReference type="PROSITE" id="PS51318">
    <property type="entry name" value="TAT"/>
    <property type="match status" value="1"/>
</dbReference>
<dbReference type="AlphaFoldDB" id="A0A1F5N8B3"/>
<reference evidence="1 2" key="1">
    <citation type="journal article" date="2016" name="Nat. Commun.">
        <title>Thousands of microbial genomes shed light on interconnected biogeochemical processes in an aquifer system.</title>
        <authorList>
            <person name="Anantharaman K."/>
            <person name="Brown C.T."/>
            <person name="Hug L.A."/>
            <person name="Sharon I."/>
            <person name="Castelle C.J."/>
            <person name="Probst A.J."/>
            <person name="Thomas B.C."/>
            <person name="Singh A."/>
            <person name="Wilkins M.J."/>
            <person name="Karaoz U."/>
            <person name="Brodie E.L."/>
            <person name="Williams K.H."/>
            <person name="Hubbard S.S."/>
            <person name="Banfield J.F."/>
        </authorList>
    </citation>
    <scope>NUCLEOTIDE SEQUENCE [LARGE SCALE GENOMIC DNA]</scope>
</reference>
<comment type="caution">
    <text evidence="1">The sequence shown here is derived from an EMBL/GenBank/DDBJ whole genome shotgun (WGS) entry which is preliminary data.</text>
</comment>
<evidence type="ECO:0000313" key="1">
    <source>
        <dbReference type="EMBL" id="OGE73772.1"/>
    </source>
</evidence>
<organism evidence="1 2">
    <name type="scientific">Candidatus Doudnabacteria bacterium RIFCSPHIGHO2_01_FULL_41_86</name>
    <dbReference type="NCBI Taxonomy" id="1817821"/>
    <lineage>
        <taxon>Bacteria</taxon>
        <taxon>Candidatus Doudnaibacteriota</taxon>
    </lineage>
</organism>
<dbReference type="EMBL" id="MFEH01000005">
    <property type="protein sequence ID" value="OGE73772.1"/>
    <property type="molecule type" value="Genomic_DNA"/>
</dbReference>
<dbReference type="InterPro" id="IPR006311">
    <property type="entry name" value="TAT_signal"/>
</dbReference>